<name>A0ACC0Y6M4_9ROSI</name>
<evidence type="ECO:0000313" key="2">
    <source>
        <dbReference type="Proteomes" id="UP001163603"/>
    </source>
</evidence>
<dbReference type="Proteomes" id="UP001163603">
    <property type="component" value="Chromosome 8"/>
</dbReference>
<sequence length="82" mass="8841">MAVLRLIMRKLGHLGLMNSNDGGRIEINLSKAGLEPEHNGHEIGEHTWLNLTLMRIAEIGLVVDGGSTAVKIGGKEVASMRL</sequence>
<protein>
    <submittedName>
        <fullName evidence="1">Uncharacterized protein</fullName>
    </submittedName>
</protein>
<organism evidence="1 2">
    <name type="scientific">Pistacia integerrima</name>
    <dbReference type="NCBI Taxonomy" id="434235"/>
    <lineage>
        <taxon>Eukaryota</taxon>
        <taxon>Viridiplantae</taxon>
        <taxon>Streptophyta</taxon>
        <taxon>Embryophyta</taxon>
        <taxon>Tracheophyta</taxon>
        <taxon>Spermatophyta</taxon>
        <taxon>Magnoliopsida</taxon>
        <taxon>eudicotyledons</taxon>
        <taxon>Gunneridae</taxon>
        <taxon>Pentapetalae</taxon>
        <taxon>rosids</taxon>
        <taxon>malvids</taxon>
        <taxon>Sapindales</taxon>
        <taxon>Anacardiaceae</taxon>
        <taxon>Pistacia</taxon>
    </lineage>
</organism>
<reference evidence="2" key="1">
    <citation type="journal article" date="2023" name="G3 (Bethesda)">
        <title>Genome assembly and association tests identify interacting loci associated with vigor, precocity, and sex in interspecific pistachio rootstocks.</title>
        <authorList>
            <person name="Palmer W."/>
            <person name="Jacygrad E."/>
            <person name="Sagayaradj S."/>
            <person name="Cavanaugh K."/>
            <person name="Han R."/>
            <person name="Bertier L."/>
            <person name="Beede B."/>
            <person name="Kafkas S."/>
            <person name="Golino D."/>
            <person name="Preece J."/>
            <person name="Michelmore R."/>
        </authorList>
    </citation>
    <scope>NUCLEOTIDE SEQUENCE [LARGE SCALE GENOMIC DNA]</scope>
</reference>
<gene>
    <name evidence="1" type="ORF">Pint_14390</name>
</gene>
<accession>A0ACC0Y6M4</accession>
<comment type="caution">
    <text evidence="1">The sequence shown here is derived from an EMBL/GenBank/DDBJ whole genome shotgun (WGS) entry which is preliminary data.</text>
</comment>
<proteinExistence type="predicted"/>
<keyword evidence="2" id="KW-1185">Reference proteome</keyword>
<evidence type="ECO:0000313" key="1">
    <source>
        <dbReference type="EMBL" id="KAJ0030042.1"/>
    </source>
</evidence>
<dbReference type="EMBL" id="CM047743">
    <property type="protein sequence ID" value="KAJ0030042.1"/>
    <property type="molecule type" value="Genomic_DNA"/>
</dbReference>